<keyword evidence="7" id="KW-0238">DNA-binding</keyword>
<comment type="similarity">
    <text evidence="2">Belongs to the helicase family. RecQ subfamily.</text>
</comment>
<gene>
    <name evidence="16" type="ORF">HannXRQ_Chr12g0385911</name>
</gene>
<dbReference type="EC" id="5.6.2.4" evidence="11"/>
<keyword evidence="17" id="KW-1185">Reference proteome</keyword>
<sequence length="1019" mass="113674">MDNSDSDSDGSHISSTPPRQPPPPQPRPPQPLAAAAAARTLLFSNKLRKSPKSKAKPSSSRPILKIKPSTKRPKPPPEPQIDQSVPCETPDVTLPSQISGCDSFDATTTSSSDVNLPFQIRRTSGCSSFDTFCPTEILPAGGSCLSRFSSFSKIRMSSLNFKPTEKEIDDHVNVNHLERVTKKHPNLIGSNLEQQNMPDSDSVNVNETLSCRDSGKVAKKHPNLIGSCVYVTEQVSKPKPVNEGNFVRLNINGHGGRKKYANKVRKRNPNAYIGNRKSYKRSKRKLKSVGEGEEDEDRFCDEGLSMEENEKTDTRLDSEVIEKAVFDVRQDPSDDNLVKLLKLVYGYDSFRDGQLEAIKLILSGKSSMVILPTGAGKSLCYQLPAMILEGMSLVISPLVALMYDQLRQLPPVIPGGLLCSSQTLEESSETIRRAQEGALKVLFVSPERLLNTEFTSIFSANSLISLVVIDEAHCISEWSHNFRPSYMRLRASLLRSSLGVGCILAMTATATTKTMHDVMRSLEIPPTNLVQAAQVRDNLQLSVSLSGNRMKDLMALLKALPYTEVKSIIIYCKYQSETDMISKFLCDSNIRAKSYHSGIPAKDRRRTQELFCSNKIRVIVATVAFGMGLDKSDVGAVIHYSLPESLEEYVQEIGRAGRDGRVSYCHLFFDETTYFKLRSLMYSDGQDQYTVNKFLSQVFSGDSHSQGRICTIVKESASRKFDMKEEVILTILTRLELAEEQYLRILPQTSVTCVLNFHMTSPALLAAKDTVIETILKKSEIKDGQYVFEIPTVACSIGFQVSTVTHHLQNLKLKGEITYELKDPAYCYMLVNFPRDICSLAADLAKWLSDVESCKVRKVDAMFNAALFAVKTCDRTNGCTDSQHTPCLQKEILEYFNADNDNSIPNKMVQTRLRKLHILADLRIICNDVEKTKIPLITHHHMGGIWTSFSIWVFLQSNSHAKFTPRAIARIMHGIASPAFPSSTWCKTHFWGRYIQTNFDVIMEAAKAELMACAGKSAV</sequence>
<evidence type="ECO:0000256" key="10">
    <source>
        <dbReference type="ARBA" id="ARBA00034617"/>
    </source>
</evidence>
<evidence type="ECO:0000256" key="13">
    <source>
        <dbReference type="SAM" id="MobiDB-lite"/>
    </source>
</evidence>
<dbReference type="Pfam" id="PF00270">
    <property type="entry name" value="DEAD"/>
    <property type="match status" value="1"/>
</dbReference>
<evidence type="ECO:0000256" key="1">
    <source>
        <dbReference type="ARBA" id="ARBA00004123"/>
    </source>
</evidence>
<comment type="subcellular location">
    <subcellularLocation>
        <location evidence="1">Nucleus</location>
    </subcellularLocation>
</comment>
<evidence type="ECO:0000313" key="16">
    <source>
        <dbReference type="EMBL" id="OTG06458.1"/>
    </source>
</evidence>
<feature type="compositionally biased region" description="Pro residues" evidence="13">
    <location>
        <begin position="18"/>
        <end position="31"/>
    </location>
</feature>
<evidence type="ECO:0000259" key="14">
    <source>
        <dbReference type="PROSITE" id="PS51192"/>
    </source>
</evidence>
<dbReference type="GO" id="GO:0005634">
    <property type="term" value="C:nucleus"/>
    <property type="evidence" value="ECO:0000318"/>
    <property type="project" value="GO_Central"/>
</dbReference>
<keyword evidence="6" id="KW-0067">ATP-binding</keyword>
<dbReference type="PANTHER" id="PTHR13710:SF108">
    <property type="entry name" value="ATP-DEPENDENT DNA HELICASE Q4"/>
    <property type="match status" value="1"/>
</dbReference>
<dbReference type="GO" id="GO:0006260">
    <property type="term" value="P:DNA replication"/>
    <property type="evidence" value="ECO:0000318"/>
    <property type="project" value="GO_Central"/>
</dbReference>
<dbReference type="SMART" id="SM00487">
    <property type="entry name" value="DEXDc"/>
    <property type="match status" value="1"/>
</dbReference>
<keyword evidence="8" id="KW-0413">Isomerase</keyword>
<evidence type="ECO:0000313" key="17">
    <source>
        <dbReference type="Proteomes" id="UP000215914"/>
    </source>
</evidence>
<dbReference type="EMBL" id="CM007901">
    <property type="protein sequence ID" value="OTG06458.1"/>
    <property type="molecule type" value="Genomic_DNA"/>
</dbReference>
<comment type="catalytic activity">
    <reaction evidence="10">
        <text>Couples ATP hydrolysis with the unwinding of duplex DNA by translocating in the 3'-5' direction.</text>
        <dbReference type="EC" id="5.6.2.4"/>
    </reaction>
</comment>
<dbReference type="InterPro" id="IPR002464">
    <property type="entry name" value="DNA/RNA_helicase_DEAH_CS"/>
</dbReference>
<evidence type="ECO:0000256" key="5">
    <source>
        <dbReference type="ARBA" id="ARBA00022806"/>
    </source>
</evidence>
<dbReference type="GO" id="GO:0043138">
    <property type="term" value="F:3'-5' DNA helicase activity"/>
    <property type="evidence" value="ECO:0000318"/>
    <property type="project" value="GO_Central"/>
</dbReference>
<dbReference type="Gene3D" id="3.40.50.300">
    <property type="entry name" value="P-loop containing nucleotide triphosphate hydrolases"/>
    <property type="match status" value="2"/>
</dbReference>
<accession>A0A251T5T8</accession>
<dbReference type="PROSITE" id="PS51194">
    <property type="entry name" value="HELICASE_CTER"/>
    <property type="match status" value="1"/>
</dbReference>
<name>A0A251T5T8_HELAN</name>
<dbReference type="InterPro" id="IPR014001">
    <property type="entry name" value="Helicase_ATP-bd"/>
</dbReference>
<dbReference type="InParanoid" id="A0A251T5T8"/>
<keyword evidence="4" id="KW-0378">Hydrolase</keyword>
<dbReference type="GO" id="GO:0005524">
    <property type="term" value="F:ATP binding"/>
    <property type="evidence" value="ECO:0007669"/>
    <property type="project" value="UniProtKB-KW"/>
</dbReference>
<evidence type="ECO:0000256" key="3">
    <source>
        <dbReference type="ARBA" id="ARBA00022741"/>
    </source>
</evidence>
<dbReference type="InterPro" id="IPR027417">
    <property type="entry name" value="P-loop_NTPase"/>
</dbReference>
<proteinExistence type="inferred from homology"/>
<dbReference type="GO" id="GO:0005737">
    <property type="term" value="C:cytoplasm"/>
    <property type="evidence" value="ECO:0000318"/>
    <property type="project" value="GO_Central"/>
</dbReference>
<feature type="domain" description="Helicase C-terminal" evidence="15">
    <location>
        <begin position="552"/>
        <end position="699"/>
    </location>
</feature>
<keyword evidence="3" id="KW-0547">Nucleotide-binding</keyword>
<keyword evidence="5 16" id="KW-0347">Helicase</keyword>
<dbReference type="Pfam" id="PF00271">
    <property type="entry name" value="Helicase_C"/>
    <property type="match status" value="1"/>
</dbReference>
<feature type="compositionally biased region" description="Basic residues" evidence="13">
    <location>
        <begin position="46"/>
        <end position="55"/>
    </location>
</feature>
<keyword evidence="9" id="KW-0539">Nucleus</keyword>
<evidence type="ECO:0000256" key="4">
    <source>
        <dbReference type="ARBA" id="ARBA00022801"/>
    </source>
</evidence>
<evidence type="ECO:0000256" key="12">
    <source>
        <dbReference type="ARBA" id="ARBA00049360"/>
    </source>
</evidence>
<dbReference type="SMART" id="SM00490">
    <property type="entry name" value="HELICc"/>
    <property type="match status" value="1"/>
</dbReference>
<dbReference type="GO" id="GO:0009378">
    <property type="term" value="F:four-way junction helicase activity"/>
    <property type="evidence" value="ECO:0000318"/>
    <property type="project" value="GO_Central"/>
</dbReference>
<reference evidence="17" key="1">
    <citation type="journal article" date="2017" name="Nature">
        <title>The sunflower genome provides insights into oil metabolism, flowering and Asterid evolution.</title>
        <authorList>
            <person name="Badouin H."/>
            <person name="Gouzy J."/>
            <person name="Grassa C.J."/>
            <person name="Murat F."/>
            <person name="Staton S.E."/>
            <person name="Cottret L."/>
            <person name="Lelandais-Briere C."/>
            <person name="Owens G.L."/>
            <person name="Carrere S."/>
            <person name="Mayjonade B."/>
            <person name="Legrand L."/>
            <person name="Gill N."/>
            <person name="Kane N.C."/>
            <person name="Bowers J.E."/>
            <person name="Hubner S."/>
            <person name="Bellec A."/>
            <person name="Berard A."/>
            <person name="Berges H."/>
            <person name="Blanchet N."/>
            <person name="Boniface M.C."/>
            <person name="Brunel D."/>
            <person name="Catrice O."/>
            <person name="Chaidir N."/>
            <person name="Claudel C."/>
            <person name="Donnadieu C."/>
            <person name="Faraut T."/>
            <person name="Fievet G."/>
            <person name="Helmstetter N."/>
            <person name="King M."/>
            <person name="Knapp S.J."/>
            <person name="Lai Z."/>
            <person name="Le Paslier M.C."/>
            <person name="Lippi Y."/>
            <person name="Lorenzon L."/>
            <person name="Mandel J.R."/>
            <person name="Marage G."/>
            <person name="Marchand G."/>
            <person name="Marquand E."/>
            <person name="Bret-Mestries E."/>
            <person name="Morien E."/>
            <person name="Nambeesan S."/>
            <person name="Nguyen T."/>
            <person name="Pegot-Espagnet P."/>
            <person name="Pouilly N."/>
            <person name="Raftis F."/>
            <person name="Sallet E."/>
            <person name="Schiex T."/>
            <person name="Thomas J."/>
            <person name="Vandecasteele C."/>
            <person name="Vares D."/>
            <person name="Vear F."/>
            <person name="Vautrin S."/>
            <person name="Crespi M."/>
            <person name="Mangin B."/>
            <person name="Burke J.M."/>
            <person name="Salse J."/>
            <person name="Munos S."/>
            <person name="Vincourt P."/>
            <person name="Rieseberg L.H."/>
            <person name="Langlade N.B."/>
        </authorList>
    </citation>
    <scope>NUCLEOTIDE SEQUENCE [LARGE SCALE GENOMIC DNA]</scope>
    <source>
        <strain evidence="17">cv. SF193</strain>
    </source>
</reference>
<comment type="catalytic activity">
    <reaction evidence="12">
        <text>ATP + H2O = ADP + phosphate + H(+)</text>
        <dbReference type="Rhea" id="RHEA:13065"/>
        <dbReference type="ChEBI" id="CHEBI:15377"/>
        <dbReference type="ChEBI" id="CHEBI:15378"/>
        <dbReference type="ChEBI" id="CHEBI:30616"/>
        <dbReference type="ChEBI" id="CHEBI:43474"/>
        <dbReference type="ChEBI" id="CHEBI:456216"/>
    </reaction>
</comment>
<dbReference type="NCBIfam" id="TIGR00614">
    <property type="entry name" value="recQ_fam"/>
    <property type="match status" value="1"/>
</dbReference>
<organism evidence="16 17">
    <name type="scientific">Helianthus annuus</name>
    <name type="common">Common sunflower</name>
    <dbReference type="NCBI Taxonomy" id="4232"/>
    <lineage>
        <taxon>Eukaryota</taxon>
        <taxon>Viridiplantae</taxon>
        <taxon>Streptophyta</taxon>
        <taxon>Embryophyta</taxon>
        <taxon>Tracheophyta</taxon>
        <taxon>Spermatophyta</taxon>
        <taxon>Magnoliopsida</taxon>
        <taxon>eudicotyledons</taxon>
        <taxon>Gunneridae</taxon>
        <taxon>Pentapetalae</taxon>
        <taxon>asterids</taxon>
        <taxon>campanulids</taxon>
        <taxon>Asterales</taxon>
        <taxon>Asteraceae</taxon>
        <taxon>Asteroideae</taxon>
        <taxon>Heliantheae alliance</taxon>
        <taxon>Heliantheae</taxon>
        <taxon>Helianthus</taxon>
    </lineage>
</organism>
<feature type="region of interest" description="Disordered" evidence="13">
    <location>
        <begin position="1"/>
        <end position="90"/>
    </location>
</feature>
<evidence type="ECO:0000256" key="7">
    <source>
        <dbReference type="ARBA" id="ARBA00023125"/>
    </source>
</evidence>
<evidence type="ECO:0000256" key="11">
    <source>
        <dbReference type="ARBA" id="ARBA00034808"/>
    </source>
</evidence>
<dbReference type="SUPFAM" id="SSF52540">
    <property type="entry name" value="P-loop containing nucleoside triphosphate hydrolases"/>
    <property type="match status" value="1"/>
</dbReference>
<dbReference type="GO" id="GO:0005694">
    <property type="term" value="C:chromosome"/>
    <property type="evidence" value="ECO:0000318"/>
    <property type="project" value="GO_Central"/>
</dbReference>
<dbReference type="STRING" id="4232.A0A251T5T8"/>
<dbReference type="InterPro" id="IPR001650">
    <property type="entry name" value="Helicase_C-like"/>
</dbReference>
<dbReference type="OMA" id="AYCYTIV"/>
<evidence type="ECO:0000256" key="2">
    <source>
        <dbReference type="ARBA" id="ARBA00005446"/>
    </source>
</evidence>
<dbReference type="GO" id="GO:0016787">
    <property type="term" value="F:hydrolase activity"/>
    <property type="evidence" value="ECO:0007669"/>
    <property type="project" value="UniProtKB-KW"/>
</dbReference>
<evidence type="ECO:0000256" key="8">
    <source>
        <dbReference type="ARBA" id="ARBA00023235"/>
    </source>
</evidence>
<dbReference type="FunFam" id="3.40.50.300:FF:000772">
    <property type="entry name" value="ATP-dependent DNA helicase Q4"/>
    <property type="match status" value="1"/>
</dbReference>
<dbReference type="CDD" id="cd18794">
    <property type="entry name" value="SF2_C_RecQ"/>
    <property type="match status" value="1"/>
</dbReference>
<dbReference type="PANTHER" id="PTHR13710">
    <property type="entry name" value="DNA HELICASE RECQ FAMILY MEMBER"/>
    <property type="match status" value="1"/>
</dbReference>
<dbReference type="FunFam" id="3.40.50.300:FF:001334">
    <property type="entry name" value="ATP-dependent DNA helicase Q-like 5"/>
    <property type="match status" value="1"/>
</dbReference>
<dbReference type="GO" id="GO:0000724">
    <property type="term" value="P:double-strand break repair via homologous recombination"/>
    <property type="evidence" value="ECO:0000318"/>
    <property type="project" value="GO_Central"/>
</dbReference>
<dbReference type="PROSITE" id="PS51192">
    <property type="entry name" value="HELICASE_ATP_BIND_1"/>
    <property type="match status" value="1"/>
</dbReference>
<dbReference type="AlphaFoldDB" id="A0A251T5T8"/>
<protein>
    <recommendedName>
        <fullName evidence="11">DNA 3'-5' helicase</fullName>
        <ecNumber evidence="11">5.6.2.4</ecNumber>
    </recommendedName>
</protein>
<dbReference type="GO" id="GO:0003677">
    <property type="term" value="F:DNA binding"/>
    <property type="evidence" value="ECO:0007669"/>
    <property type="project" value="UniProtKB-KW"/>
</dbReference>
<evidence type="ECO:0000259" key="15">
    <source>
        <dbReference type="PROSITE" id="PS51194"/>
    </source>
</evidence>
<feature type="domain" description="Helicase ATP-binding" evidence="14">
    <location>
        <begin position="358"/>
        <end position="528"/>
    </location>
</feature>
<evidence type="ECO:0000256" key="9">
    <source>
        <dbReference type="ARBA" id="ARBA00023242"/>
    </source>
</evidence>
<evidence type="ECO:0000256" key="6">
    <source>
        <dbReference type="ARBA" id="ARBA00022840"/>
    </source>
</evidence>
<dbReference type="Proteomes" id="UP000215914">
    <property type="component" value="Chromosome 12"/>
</dbReference>
<dbReference type="InterPro" id="IPR011545">
    <property type="entry name" value="DEAD/DEAH_box_helicase_dom"/>
</dbReference>
<dbReference type="InterPro" id="IPR004589">
    <property type="entry name" value="DNA_helicase_ATP-dep_RecQ"/>
</dbReference>
<feature type="compositionally biased region" description="Low complexity" evidence="13">
    <location>
        <begin position="56"/>
        <end position="67"/>
    </location>
</feature>
<dbReference type="FunCoup" id="A0A251T5T8">
    <property type="interactions" value="1544"/>
</dbReference>
<dbReference type="PROSITE" id="PS00690">
    <property type="entry name" value="DEAH_ATP_HELICASE"/>
    <property type="match status" value="1"/>
</dbReference>